<evidence type="ECO:0000256" key="1">
    <source>
        <dbReference type="SAM" id="Phobius"/>
    </source>
</evidence>
<proteinExistence type="predicted"/>
<feature type="transmembrane region" description="Helical" evidence="1">
    <location>
        <begin position="36"/>
        <end position="59"/>
    </location>
</feature>
<keyword evidence="1" id="KW-1133">Transmembrane helix</keyword>
<evidence type="ECO:0000313" key="2">
    <source>
        <dbReference type="EMBL" id="KAB1986409.1"/>
    </source>
</evidence>
<dbReference type="Proteomes" id="UP000442990">
    <property type="component" value="Unassembled WGS sequence"/>
</dbReference>
<accession>A0A7J5DCW0</accession>
<dbReference type="AlphaFoldDB" id="A0A7J5DCW0"/>
<organism evidence="2 3">
    <name type="scientific">Streptomyces triticiradicis</name>
    <dbReference type="NCBI Taxonomy" id="2651189"/>
    <lineage>
        <taxon>Bacteria</taxon>
        <taxon>Bacillati</taxon>
        <taxon>Actinomycetota</taxon>
        <taxon>Actinomycetes</taxon>
        <taxon>Kitasatosporales</taxon>
        <taxon>Streptomycetaceae</taxon>
        <taxon>Streptomyces</taxon>
    </lineage>
</organism>
<reference evidence="2 3" key="1">
    <citation type="submission" date="2019-09" db="EMBL/GenBank/DDBJ databases">
        <title>Isolation and identification of active actinomycetes.</title>
        <authorList>
            <person name="Yu Z."/>
            <person name="Han C."/>
            <person name="Yu B."/>
        </authorList>
    </citation>
    <scope>NUCLEOTIDE SEQUENCE [LARGE SCALE GENOMIC DNA]</scope>
    <source>
        <strain evidence="2 3">NEAU-H2</strain>
    </source>
</reference>
<comment type="caution">
    <text evidence="2">The sequence shown here is derived from an EMBL/GenBank/DDBJ whole genome shotgun (WGS) entry which is preliminary data.</text>
</comment>
<sequence length="60" mass="6177">MYGRAAPGRLIRMTTCHAPKPAAEPSRPAGRAVTAALVLAVPAGLAWAAGIIYTVFAWAS</sequence>
<name>A0A7J5DCW0_9ACTN</name>
<evidence type="ECO:0000313" key="3">
    <source>
        <dbReference type="Proteomes" id="UP000442990"/>
    </source>
</evidence>
<protein>
    <submittedName>
        <fullName evidence="2">Uncharacterized protein</fullName>
    </submittedName>
</protein>
<keyword evidence="1" id="KW-0812">Transmembrane</keyword>
<gene>
    <name evidence="2" type="ORF">F8144_22185</name>
</gene>
<keyword evidence="3" id="KW-1185">Reference proteome</keyword>
<keyword evidence="1" id="KW-0472">Membrane</keyword>
<dbReference type="EMBL" id="WBKG01000019">
    <property type="protein sequence ID" value="KAB1986409.1"/>
    <property type="molecule type" value="Genomic_DNA"/>
</dbReference>
<dbReference type="NCBIfam" id="NF046122">
    <property type="entry name" value="morpho_MmpA"/>
    <property type="match status" value="1"/>
</dbReference>
<dbReference type="InterPro" id="IPR059130">
    <property type="entry name" value="MmpA_put"/>
</dbReference>